<sequence>MSSNDATQTGPTSGSKAATATVAVVGAGLSGLTAARTLHRAGVDVLVLEAADRCGGRAMSETTTLGSRVDLGGQWIGHDHPRIAALAAELGATQFRMHTTQRPTILDGARRVPLAAPSMLAAAVLLLGLAALSHIHPPRRWDSTTVADWLAKAPGRTPRRLLEVAAMTSWCADLDRLSVRAMMRMIRLQGGLRNMLSTIGGAQESLLVEGVGTLVDGLAGELGDRVRHGHRVTSIIEGADGVTLTTTAGSINTTKVVVTVPPPLLNRIDFQPPLPPERSAIAARTYMGSVYKAIAVFPTPFWRDRSKNTEIIVLDAPGIAVFDTSPPAGPGHLCMLVGGPHARTLDHLDAASRRETVLGPLVSLLGTEILQPVSWHEKAWHLDDNVGGGYTALPELGSTDSTMPCTPVGDIHWGGTETAADHPGYLDGALESGHRVAHEVLDSLAHRDQLTRR</sequence>
<dbReference type="Proteomes" id="UP000006304">
    <property type="component" value="Chromosome"/>
</dbReference>
<evidence type="ECO:0000256" key="4">
    <source>
        <dbReference type="PIRSR" id="PIRSR601613-1"/>
    </source>
</evidence>
<dbReference type="SUPFAM" id="SSF54373">
    <property type="entry name" value="FAD-linked reductases, C-terminal domain"/>
    <property type="match status" value="1"/>
</dbReference>
<dbReference type="Pfam" id="PF01593">
    <property type="entry name" value="Amino_oxidase"/>
    <property type="match status" value="1"/>
</dbReference>
<dbReference type="KEGG" id="nbr:O3I_013435"/>
<evidence type="ECO:0000256" key="2">
    <source>
        <dbReference type="ARBA" id="ARBA00005995"/>
    </source>
</evidence>
<accession>K0EM62</accession>
<evidence type="ECO:0000256" key="1">
    <source>
        <dbReference type="ARBA" id="ARBA00001974"/>
    </source>
</evidence>
<dbReference type="STRING" id="1133849.O3I_013435"/>
<evidence type="ECO:0000256" key="3">
    <source>
        <dbReference type="ARBA" id="ARBA00023002"/>
    </source>
</evidence>
<dbReference type="PANTHER" id="PTHR43563:SF1">
    <property type="entry name" value="AMINE OXIDASE [FLAVIN-CONTAINING] B"/>
    <property type="match status" value="1"/>
</dbReference>
<name>K0EM62_NOCB7</name>
<protein>
    <submittedName>
        <fullName evidence="6">Putative flavin-containing monoamine oxidase aofH</fullName>
    </submittedName>
</protein>
<dbReference type="PANTHER" id="PTHR43563">
    <property type="entry name" value="AMINE OXIDASE"/>
    <property type="match status" value="1"/>
</dbReference>
<dbReference type="EMBL" id="CP003876">
    <property type="protein sequence ID" value="AFU00648.1"/>
    <property type="molecule type" value="Genomic_DNA"/>
</dbReference>
<feature type="binding site" evidence="4">
    <location>
        <position position="30"/>
    </location>
    <ligand>
        <name>FAD</name>
        <dbReference type="ChEBI" id="CHEBI:57692"/>
    </ligand>
</feature>
<dbReference type="AlphaFoldDB" id="K0EM62"/>
<dbReference type="GO" id="GO:0016491">
    <property type="term" value="F:oxidoreductase activity"/>
    <property type="evidence" value="ECO:0007669"/>
    <property type="project" value="UniProtKB-KW"/>
</dbReference>
<evidence type="ECO:0000313" key="6">
    <source>
        <dbReference type="EMBL" id="AFU00648.1"/>
    </source>
</evidence>
<dbReference type="HOGENOM" id="CLU_004498_0_4_11"/>
<feature type="binding site" evidence="4">
    <location>
        <position position="417"/>
    </location>
    <ligand>
        <name>FAD</name>
        <dbReference type="ChEBI" id="CHEBI:57692"/>
    </ligand>
</feature>
<dbReference type="RefSeq" id="WP_014983503.1">
    <property type="nucleotide sequence ID" value="NC_018681.1"/>
</dbReference>
<keyword evidence="7" id="KW-1185">Reference proteome</keyword>
<dbReference type="InterPro" id="IPR001613">
    <property type="entry name" value="Flavin_amine_oxidase"/>
</dbReference>
<evidence type="ECO:0000313" key="7">
    <source>
        <dbReference type="Proteomes" id="UP000006304"/>
    </source>
</evidence>
<feature type="domain" description="Amine oxidase" evidence="5">
    <location>
        <begin position="29"/>
        <end position="441"/>
    </location>
</feature>
<gene>
    <name evidence="6" type="ORF">O3I_013435</name>
</gene>
<dbReference type="eggNOG" id="COG1231">
    <property type="taxonomic scope" value="Bacteria"/>
</dbReference>
<dbReference type="PRINTS" id="PR00757">
    <property type="entry name" value="AMINEOXDASEF"/>
</dbReference>
<reference evidence="6 7" key="1">
    <citation type="journal article" date="2012" name="J. Bacteriol.">
        <title>Complete genome sequence of Nocardia brasiliensis HUJEG-1.</title>
        <authorList>
            <person name="Vera-Cabrera L."/>
            <person name="Ortiz-Lopez R."/>
            <person name="Elizondo-Gonzalez R."/>
            <person name="Perez-Maya A.A."/>
            <person name="Ocampo-Candiani J."/>
        </authorList>
    </citation>
    <scope>NUCLEOTIDE SEQUENCE [LARGE SCALE GENOMIC DNA]</scope>
    <source>
        <strain evidence="7">ATCC 700358</strain>
    </source>
</reference>
<dbReference type="InterPro" id="IPR002937">
    <property type="entry name" value="Amino_oxidase"/>
</dbReference>
<feature type="binding site" evidence="4">
    <location>
        <position position="232"/>
    </location>
    <ligand>
        <name>FAD</name>
        <dbReference type="ChEBI" id="CHEBI:57692"/>
    </ligand>
</feature>
<evidence type="ECO:0000259" key="5">
    <source>
        <dbReference type="Pfam" id="PF01593"/>
    </source>
</evidence>
<keyword evidence="3" id="KW-0560">Oxidoreductase</keyword>
<dbReference type="InterPro" id="IPR036188">
    <property type="entry name" value="FAD/NAD-bd_sf"/>
</dbReference>
<feature type="binding site" evidence="4">
    <location>
        <begin position="49"/>
        <end position="50"/>
    </location>
    <ligand>
        <name>FAD</name>
        <dbReference type="ChEBI" id="CHEBI:57692"/>
    </ligand>
</feature>
<dbReference type="Gene3D" id="3.50.50.60">
    <property type="entry name" value="FAD/NAD(P)-binding domain"/>
    <property type="match status" value="1"/>
</dbReference>
<dbReference type="SUPFAM" id="SSF51905">
    <property type="entry name" value="FAD/NAD(P)-binding domain"/>
    <property type="match status" value="1"/>
</dbReference>
<comment type="cofactor">
    <cofactor evidence="1">
        <name>FAD</name>
        <dbReference type="ChEBI" id="CHEBI:57692"/>
    </cofactor>
</comment>
<dbReference type="InterPro" id="IPR050703">
    <property type="entry name" value="Flavin_MAO"/>
</dbReference>
<proteinExistence type="inferred from homology"/>
<organism evidence="6 7">
    <name type="scientific">Nocardia brasiliensis (strain ATCC 700358 / HUJEG-1)</name>
    <dbReference type="NCBI Taxonomy" id="1133849"/>
    <lineage>
        <taxon>Bacteria</taxon>
        <taxon>Bacillati</taxon>
        <taxon>Actinomycetota</taxon>
        <taxon>Actinomycetes</taxon>
        <taxon>Mycobacteriales</taxon>
        <taxon>Nocardiaceae</taxon>
        <taxon>Nocardia</taxon>
    </lineage>
</organism>
<comment type="similarity">
    <text evidence="2">Belongs to the flavin monoamine oxidase family.</text>
</comment>